<dbReference type="Gene3D" id="1.20.1200.10">
    <property type="entry name" value="Cobalamin adenosyltransferase-like"/>
    <property type="match status" value="1"/>
</dbReference>
<dbReference type="GO" id="GO:0006580">
    <property type="term" value="P:ethanolamine metabolic process"/>
    <property type="evidence" value="ECO:0007669"/>
    <property type="project" value="InterPro"/>
</dbReference>
<evidence type="ECO:0000259" key="5">
    <source>
        <dbReference type="Pfam" id="PF01923"/>
    </source>
</evidence>
<evidence type="ECO:0000256" key="4">
    <source>
        <dbReference type="SAM" id="MobiDB-lite"/>
    </source>
</evidence>
<reference evidence="6" key="1">
    <citation type="submission" date="2020-10" db="EMBL/GenBank/DDBJ databases">
        <authorList>
            <person name="Gilroy R."/>
        </authorList>
    </citation>
    <scope>NUCLEOTIDE SEQUENCE</scope>
    <source>
        <strain evidence="6">ChiHcec3-6078</strain>
    </source>
</reference>
<dbReference type="Proteomes" id="UP000824090">
    <property type="component" value="Unassembled WGS sequence"/>
</dbReference>
<protein>
    <submittedName>
        <fullName evidence="6">Cobalamin adenosyltransferase</fullName>
    </submittedName>
</protein>
<evidence type="ECO:0000256" key="1">
    <source>
        <dbReference type="ARBA" id="ARBA00022679"/>
    </source>
</evidence>
<dbReference type="GO" id="GO:0005524">
    <property type="term" value="F:ATP binding"/>
    <property type="evidence" value="ECO:0007669"/>
    <property type="project" value="UniProtKB-KW"/>
</dbReference>
<evidence type="ECO:0000313" key="7">
    <source>
        <dbReference type="Proteomes" id="UP000824090"/>
    </source>
</evidence>
<evidence type="ECO:0000313" key="6">
    <source>
        <dbReference type="EMBL" id="HIU26048.1"/>
    </source>
</evidence>
<feature type="domain" description="Cobalamin adenosyltransferase-like" evidence="5">
    <location>
        <begin position="56"/>
        <end position="216"/>
    </location>
</feature>
<reference evidence="6" key="2">
    <citation type="journal article" date="2021" name="PeerJ">
        <title>Extensive microbial diversity within the chicken gut microbiome revealed by metagenomics and culture.</title>
        <authorList>
            <person name="Gilroy R."/>
            <person name="Ravi A."/>
            <person name="Getino M."/>
            <person name="Pursley I."/>
            <person name="Horton D.L."/>
            <person name="Alikhan N.F."/>
            <person name="Baker D."/>
            <person name="Gharbi K."/>
            <person name="Hall N."/>
            <person name="Watson M."/>
            <person name="Adriaenssens E.M."/>
            <person name="Foster-Nyarko E."/>
            <person name="Jarju S."/>
            <person name="Secka A."/>
            <person name="Antonio M."/>
            <person name="Oren A."/>
            <person name="Chaudhuri R.R."/>
            <person name="La Ragione R."/>
            <person name="Hildebrand F."/>
            <person name="Pallen M.J."/>
        </authorList>
    </citation>
    <scope>NUCLEOTIDE SEQUENCE</scope>
    <source>
        <strain evidence="6">ChiHcec3-6078</strain>
    </source>
</reference>
<dbReference type="Pfam" id="PF01923">
    <property type="entry name" value="Cob_adeno_trans"/>
    <property type="match status" value="1"/>
</dbReference>
<dbReference type="InterPro" id="IPR009194">
    <property type="entry name" value="AdoTrfase_EutT"/>
</dbReference>
<dbReference type="PIRSF" id="PIRSF012294">
    <property type="entry name" value="ATR_EutT"/>
    <property type="match status" value="1"/>
</dbReference>
<keyword evidence="3" id="KW-0067">ATP-binding</keyword>
<organism evidence="6 7">
    <name type="scientific">Candidatus Allocopromorpha excrementigallinarum</name>
    <dbReference type="NCBI Taxonomy" id="2840742"/>
    <lineage>
        <taxon>Bacteria</taxon>
        <taxon>Bacillati</taxon>
        <taxon>Bacillota</taxon>
        <taxon>Clostridia</taxon>
        <taxon>Eubacteriales</taxon>
        <taxon>Eubacteriaceae</taxon>
        <taxon>Eubacteriaceae incertae sedis</taxon>
        <taxon>Candidatus Allocopromorpha</taxon>
    </lineage>
</organism>
<dbReference type="SUPFAM" id="SSF89028">
    <property type="entry name" value="Cobalamin adenosyltransferase-like"/>
    <property type="match status" value="1"/>
</dbReference>
<dbReference type="InterPro" id="IPR036451">
    <property type="entry name" value="CblAdoTrfase-like_sf"/>
</dbReference>
<sequence length="246" mass="28056">MKVLNLKEAKLLLSRYHQPVMTFERDIFITDKARAYFEAEGVAIKFDGDADKKAQRKKEEYETSLYGTKLVVKNHPRIRLRGKLDSFQAEILRLEVSAEKYGEKELLSDLEEILAFSRDILSAEVTGKSVGEIELFGLDEKRLRKVSQNPREFFGIGHIAPDYKMGEICVELNRLRSLSREVELAAIDAFVIKGRVERADIIKALNRLSSAIYIVYLKFLTKENYKEEGQNNNGGKSNKRNCSSGG</sequence>
<proteinExistence type="predicted"/>
<keyword evidence="2" id="KW-0547">Nucleotide-binding</keyword>
<name>A0A9D1L7H0_9FIRM</name>
<comment type="caution">
    <text evidence="6">The sequence shown here is derived from an EMBL/GenBank/DDBJ whole genome shotgun (WGS) entry which is preliminary data.</text>
</comment>
<feature type="compositionally biased region" description="Polar residues" evidence="4">
    <location>
        <begin position="230"/>
        <end position="246"/>
    </location>
</feature>
<dbReference type="AlphaFoldDB" id="A0A9D1L7H0"/>
<dbReference type="GO" id="GO:0008817">
    <property type="term" value="F:corrinoid adenosyltransferase activity"/>
    <property type="evidence" value="ECO:0007669"/>
    <property type="project" value="InterPro"/>
</dbReference>
<dbReference type="EMBL" id="DVMP01000114">
    <property type="protein sequence ID" value="HIU26048.1"/>
    <property type="molecule type" value="Genomic_DNA"/>
</dbReference>
<dbReference type="InterPro" id="IPR016030">
    <property type="entry name" value="CblAdoTrfase-like"/>
</dbReference>
<dbReference type="GO" id="GO:0009236">
    <property type="term" value="P:cobalamin biosynthetic process"/>
    <property type="evidence" value="ECO:0007669"/>
    <property type="project" value="InterPro"/>
</dbReference>
<feature type="region of interest" description="Disordered" evidence="4">
    <location>
        <begin position="227"/>
        <end position="246"/>
    </location>
</feature>
<evidence type="ECO:0000256" key="3">
    <source>
        <dbReference type="ARBA" id="ARBA00022840"/>
    </source>
</evidence>
<keyword evidence="1" id="KW-0808">Transferase</keyword>
<evidence type="ECO:0000256" key="2">
    <source>
        <dbReference type="ARBA" id="ARBA00022741"/>
    </source>
</evidence>
<gene>
    <name evidence="6" type="ORF">IAC50_06120</name>
</gene>
<accession>A0A9D1L7H0</accession>